<feature type="domain" description="Adenosine deaminase" evidence="6">
    <location>
        <begin position="14"/>
        <end position="328"/>
    </location>
</feature>
<dbReference type="InterPro" id="IPR006330">
    <property type="entry name" value="Ado/ade_deaminase"/>
</dbReference>
<dbReference type="Proteomes" id="UP001247805">
    <property type="component" value="Unassembled WGS sequence"/>
</dbReference>
<comment type="caution">
    <text evidence="7">The sequence shown here is derived from an EMBL/GenBank/DDBJ whole genome shotgun (WGS) entry which is preliminary data.</text>
</comment>
<comment type="catalytic activity">
    <reaction evidence="5">
        <text>adenine + H2O + H(+) = hypoxanthine + NH4(+)</text>
        <dbReference type="Rhea" id="RHEA:23688"/>
        <dbReference type="ChEBI" id="CHEBI:15377"/>
        <dbReference type="ChEBI" id="CHEBI:15378"/>
        <dbReference type="ChEBI" id="CHEBI:16708"/>
        <dbReference type="ChEBI" id="CHEBI:17368"/>
        <dbReference type="ChEBI" id="CHEBI:28938"/>
        <dbReference type="EC" id="3.5.4.2"/>
    </reaction>
</comment>
<gene>
    <name evidence="7" type="ORF">RS130_15665</name>
</gene>
<comment type="cofactor">
    <cofactor evidence="5">
        <name>Zn(2+)</name>
        <dbReference type="ChEBI" id="CHEBI:29105"/>
    </cofactor>
    <text evidence="5">Binds 1 zinc ion per subunit.</text>
</comment>
<evidence type="ECO:0000313" key="7">
    <source>
        <dbReference type="EMBL" id="MDU0355148.1"/>
    </source>
</evidence>
<dbReference type="CDD" id="cd01320">
    <property type="entry name" value="ADA"/>
    <property type="match status" value="1"/>
</dbReference>
<dbReference type="EC" id="3.5.4.2" evidence="5"/>
<keyword evidence="2 5" id="KW-0378">Hydrolase</keyword>
<sequence length="333" mass="38746">MTKLQMMQWLDCQPKVELHLHIEGTLEPEFMMSLAKKHQVNLPCTTMQEVKEAYNFNNLQSFLDLYYLGASVLRDEEDFYQLMWRYLLKCKEQNIVHCELMFDPQTHTERGVEFAVFMTGFKRAIAQAKKEWGQSCYLIMSFLRHLSEDSAIQTLQQAQPFYDDFIAVGLDSGELGNPPEKFQRVFQQAKELGFKRVAHAGEEGPPEYIWSAIKTLDVARVDHGVRSIEDEKLIDFLIESQLPLTVCPLSNIKLKVFSDMQQHNILQLLERGLLVTVNADDPSYFGGYLNENFYSLIDSLSIQQTHLRQLVRNGFIASFLPQEIKEYWLRQLD</sequence>
<evidence type="ECO:0000256" key="3">
    <source>
        <dbReference type="ARBA" id="ARBA00022833"/>
    </source>
</evidence>
<evidence type="ECO:0000313" key="8">
    <source>
        <dbReference type="Proteomes" id="UP001247805"/>
    </source>
</evidence>
<keyword evidence="8" id="KW-1185">Reference proteome</keyword>
<comment type="similarity">
    <text evidence="5">Belongs to the metallo-dependent hydrolases superfamily. Adenosine and AMP deaminases family. Adenine deaminase type 2 subfamily.</text>
</comment>
<name>A0ABU3SYR5_9ALTE</name>
<dbReference type="PANTHER" id="PTHR43114:SF6">
    <property type="entry name" value="ADENINE DEAMINASE"/>
    <property type="match status" value="1"/>
</dbReference>
<organism evidence="7 8">
    <name type="scientific">Paraglaciecola aquimarina</name>
    <dbReference type="NCBI Taxonomy" id="1235557"/>
    <lineage>
        <taxon>Bacteria</taxon>
        <taxon>Pseudomonadati</taxon>
        <taxon>Pseudomonadota</taxon>
        <taxon>Gammaproteobacteria</taxon>
        <taxon>Alteromonadales</taxon>
        <taxon>Alteromonadaceae</taxon>
        <taxon>Paraglaciecola</taxon>
    </lineage>
</organism>
<evidence type="ECO:0000256" key="2">
    <source>
        <dbReference type="ARBA" id="ARBA00022801"/>
    </source>
</evidence>
<keyword evidence="4 5" id="KW-0546">Nucleotide metabolism</keyword>
<dbReference type="HAMAP" id="MF_01962">
    <property type="entry name" value="Adenine_deaminase"/>
    <property type="match status" value="1"/>
</dbReference>
<dbReference type="InterPro" id="IPR032466">
    <property type="entry name" value="Metal_Hydrolase"/>
</dbReference>
<dbReference type="InterPro" id="IPR001365">
    <property type="entry name" value="A_deaminase_dom"/>
</dbReference>
<keyword evidence="1 5" id="KW-0479">Metal-binding</keyword>
<feature type="binding site" evidence="5">
    <location>
        <position position="199"/>
    </location>
    <ligand>
        <name>Zn(2+)</name>
        <dbReference type="ChEBI" id="CHEBI:29105"/>
        <note>catalytic</note>
    </ligand>
</feature>
<feature type="active site" description="Proton donor" evidence="5">
    <location>
        <position position="202"/>
    </location>
</feature>
<feature type="binding site" evidence="5">
    <location>
        <position position="280"/>
    </location>
    <ligand>
        <name>Zn(2+)</name>
        <dbReference type="ChEBI" id="CHEBI:29105"/>
        <note>catalytic</note>
    </ligand>
</feature>
<dbReference type="SUPFAM" id="SSF51556">
    <property type="entry name" value="Metallo-dependent hydrolases"/>
    <property type="match status" value="1"/>
</dbReference>
<dbReference type="NCBIfam" id="TIGR01430">
    <property type="entry name" value="aden_deam"/>
    <property type="match status" value="1"/>
</dbReference>
<protein>
    <recommendedName>
        <fullName evidence="5">Adenine deaminase</fullName>
        <shortName evidence="5">ADE</shortName>
        <ecNumber evidence="5">3.5.4.2</ecNumber>
    </recommendedName>
    <alternativeName>
        <fullName evidence="5">Adenine aminohydrolase</fullName>
        <shortName evidence="5">AAH</shortName>
    </alternativeName>
</protein>
<feature type="binding site" evidence="5">
    <location>
        <position position="19"/>
    </location>
    <ligand>
        <name>Zn(2+)</name>
        <dbReference type="ChEBI" id="CHEBI:29105"/>
        <note>catalytic</note>
    </ligand>
</feature>
<dbReference type="Gene3D" id="3.20.20.140">
    <property type="entry name" value="Metal-dependent hydrolases"/>
    <property type="match status" value="1"/>
</dbReference>
<evidence type="ECO:0000256" key="4">
    <source>
        <dbReference type="ARBA" id="ARBA00023080"/>
    </source>
</evidence>
<feature type="binding site" evidence="5">
    <location>
        <position position="281"/>
    </location>
    <ligand>
        <name>substrate</name>
    </ligand>
</feature>
<feature type="binding site" evidence="5">
    <location>
        <position position="21"/>
    </location>
    <ligand>
        <name>Zn(2+)</name>
        <dbReference type="ChEBI" id="CHEBI:29105"/>
        <note>catalytic</note>
    </ligand>
</feature>
<comment type="function">
    <text evidence="5">Catalyzes the hydrolytic deamination of adenine to hypoxanthine. Plays an important role in the purine salvage pathway and in nitrogen catabolism.</text>
</comment>
<evidence type="ECO:0000256" key="5">
    <source>
        <dbReference type="HAMAP-Rule" id="MF_01962"/>
    </source>
</evidence>
<dbReference type="EMBL" id="JAWDIO010000002">
    <property type="protein sequence ID" value="MDU0355148.1"/>
    <property type="molecule type" value="Genomic_DNA"/>
</dbReference>
<keyword evidence="3 5" id="KW-0862">Zinc</keyword>
<accession>A0ABU3SYR5</accession>
<evidence type="ECO:0000259" key="6">
    <source>
        <dbReference type="Pfam" id="PF00962"/>
    </source>
</evidence>
<feature type="site" description="Important for catalytic activity" evidence="5">
    <location>
        <position position="223"/>
    </location>
</feature>
<evidence type="ECO:0000256" key="1">
    <source>
        <dbReference type="ARBA" id="ARBA00022723"/>
    </source>
</evidence>
<proteinExistence type="inferred from homology"/>
<reference evidence="7 8" key="1">
    <citation type="submission" date="2023-10" db="EMBL/GenBank/DDBJ databases">
        <title>Glaciecola aquimarina strain GGW-M5 nov., isolated from a coastal seawater.</title>
        <authorList>
            <person name="Bayburt H."/>
            <person name="Kim J.M."/>
            <person name="Choi B.J."/>
            <person name="Jeon C.O."/>
        </authorList>
    </citation>
    <scope>NUCLEOTIDE SEQUENCE [LARGE SCALE GENOMIC DNA]</scope>
    <source>
        <strain evidence="7 8">KCTC 32108</strain>
    </source>
</reference>
<dbReference type="InterPro" id="IPR028892">
    <property type="entry name" value="ADE"/>
</dbReference>
<dbReference type="RefSeq" id="WP_316026698.1">
    <property type="nucleotide sequence ID" value="NZ_JAWDIO010000002.1"/>
</dbReference>
<dbReference type="PANTHER" id="PTHR43114">
    <property type="entry name" value="ADENINE DEAMINASE"/>
    <property type="match status" value="1"/>
</dbReference>
<dbReference type="Pfam" id="PF00962">
    <property type="entry name" value="A_deaminase"/>
    <property type="match status" value="1"/>
</dbReference>
<dbReference type="NCBIfam" id="NF006850">
    <property type="entry name" value="PRK09358.1-6"/>
    <property type="match status" value="1"/>
</dbReference>
<dbReference type="GO" id="GO:0016787">
    <property type="term" value="F:hydrolase activity"/>
    <property type="evidence" value="ECO:0007669"/>
    <property type="project" value="UniProtKB-KW"/>
</dbReference>